<proteinExistence type="predicted"/>
<reference evidence="2 3" key="1">
    <citation type="submission" date="2024-05" db="EMBL/GenBank/DDBJ databases">
        <authorList>
            <person name="Wallberg A."/>
        </authorList>
    </citation>
    <scope>NUCLEOTIDE SEQUENCE [LARGE SCALE GENOMIC DNA]</scope>
</reference>
<accession>A0AAV2PVE4</accession>
<dbReference type="EMBL" id="CAXKWB010001973">
    <property type="protein sequence ID" value="CAL4065948.1"/>
    <property type="molecule type" value="Genomic_DNA"/>
</dbReference>
<evidence type="ECO:0000256" key="1">
    <source>
        <dbReference type="SAM" id="Phobius"/>
    </source>
</evidence>
<gene>
    <name evidence="2" type="ORF">MNOR_LOCUS5195</name>
</gene>
<keyword evidence="1" id="KW-0812">Transmembrane</keyword>
<sequence length="251" mass="28797">ASVLYFQPRYRGPLLGCDRVVVTVIGFTILTLAFNISQRLSLSCNINSHCRMLNSFIENNYIPFNEHINTRRHQHALDYIGQKILFHILESLVIGNLGNILEIIKKAVGVNKPLTRFFTDVEIFQLEQETPSSWDITLLYKVIQKVCGLAPVDSGEWSNKEDGDKTLESLLFDLKELRNRGIHNSHLQVLSSSQLQNSLEELKTLSMEILDALIETATERRMEIDVDREEGRRKYVEMVIADVKKKVVEPK</sequence>
<feature type="non-terminal residue" evidence="2">
    <location>
        <position position="1"/>
    </location>
</feature>
<evidence type="ECO:0000313" key="2">
    <source>
        <dbReference type="EMBL" id="CAL4065948.1"/>
    </source>
</evidence>
<protein>
    <recommendedName>
        <fullName evidence="4">DZIP3-like HEPN domain-containing protein</fullName>
    </recommendedName>
</protein>
<keyword evidence="1" id="KW-0472">Membrane</keyword>
<organism evidence="2 3">
    <name type="scientific">Meganyctiphanes norvegica</name>
    <name type="common">Northern krill</name>
    <name type="synonym">Thysanopoda norvegica</name>
    <dbReference type="NCBI Taxonomy" id="48144"/>
    <lineage>
        <taxon>Eukaryota</taxon>
        <taxon>Metazoa</taxon>
        <taxon>Ecdysozoa</taxon>
        <taxon>Arthropoda</taxon>
        <taxon>Crustacea</taxon>
        <taxon>Multicrustacea</taxon>
        <taxon>Malacostraca</taxon>
        <taxon>Eumalacostraca</taxon>
        <taxon>Eucarida</taxon>
        <taxon>Euphausiacea</taxon>
        <taxon>Euphausiidae</taxon>
        <taxon>Meganyctiphanes</taxon>
    </lineage>
</organism>
<feature type="transmembrane region" description="Helical" evidence="1">
    <location>
        <begin position="20"/>
        <end position="37"/>
    </location>
</feature>
<dbReference type="AlphaFoldDB" id="A0AAV2PVE4"/>
<keyword evidence="1" id="KW-1133">Transmembrane helix</keyword>
<dbReference type="Proteomes" id="UP001497623">
    <property type="component" value="Unassembled WGS sequence"/>
</dbReference>
<evidence type="ECO:0000313" key="3">
    <source>
        <dbReference type="Proteomes" id="UP001497623"/>
    </source>
</evidence>
<evidence type="ECO:0008006" key="4">
    <source>
        <dbReference type="Google" id="ProtNLM"/>
    </source>
</evidence>
<keyword evidence="3" id="KW-1185">Reference proteome</keyword>
<comment type="caution">
    <text evidence="2">The sequence shown here is derived from an EMBL/GenBank/DDBJ whole genome shotgun (WGS) entry which is preliminary data.</text>
</comment>
<name>A0AAV2PVE4_MEGNR</name>